<dbReference type="PANTHER" id="PTHR24198:SF194">
    <property type="entry name" value="INVERSIN-A"/>
    <property type="match status" value="1"/>
</dbReference>
<evidence type="ECO:0000256" key="2">
    <source>
        <dbReference type="ARBA" id="ARBA00022737"/>
    </source>
</evidence>
<dbReference type="InterPro" id="IPR002110">
    <property type="entry name" value="Ankyrin_rpt"/>
</dbReference>
<dbReference type="OrthoDB" id="10310249at2759"/>
<dbReference type="CDD" id="cd03587">
    <property type="entry name" value="SOCS"/>
    <property type="match status" value="1"/>
</dbReference>
<name>A0A8K0ETF1_BRALA</name>
<gene>
    <name evidence="5" type="primary">ANKRD28</name>
    <name evidence="5" type="ORF">BLAG_LOCUS19583</name>
</gene>
<comment type="pathway">
    <text evidence="1">Protein modification; protein ubiquitination.</text>
</comment>
<dbReference type="SMART" id="SM00969">
    <property type="entry name" value="SOCS_box"/>
    <property type="match status" value="1"/>
</dbReference>
<evidence type="ECO:0000313" key="5">
    <source>
        <dbReference type="EMBL" id="CAH1265678.1"/>
    </source>
</evidence>
<accession>A0A8K0ETF1</accession>
<dbReference type="SUPFAM" id="SSF158235">
    <property type="entry name" value="SOCS box-like"/>
    <property type="match status" value="1"/>
</dbReference>
<dbReference type="SUPFAM" id="SSF48403">
    <property type="entry name" value="Ankyrin repeat"/>
    <property type="match status" value="1"/>
</dbReference>
<dbReference type="Gene3D" id="1.10.750.20">
    <property type="entry name" value="SOCS box"/>
    <property type="match status" value="1"/>
</dbReference>
<dbReference type="Gene3D" id="1.25.40.20">
    <property type="entry name" value="Ankyrin repeat-containing domain"/>
    <property type="match status" value="2"/>
</dbReference>
<dbReference type="Pfam" id="PF12796">
    <property type="entry name" value="Ank_2"/>
    <property type="match status" value="1"/>
</dbReference>
<dbReference type="GO" id="GO:0016567">
    <property type="term" value="P:protein ubiquitination"/>
    <property type="evidence" value="ECO:0007669"/>
    <property type="project" value="UniProtKB-UniPathway"/>
</dbReference>
<dbReference type="EMBL" id="OV696690">
    <property type="protein sequence ID" value="CAH1265678.1"/>
    <property type="molecule type" value="Genomic_DNA"/>
</dbReference>
<dbReference type="PROSITE" id="PS50225">
    <property type="entry name" value="SOCS"/>
    <property type="match status" value="1"/>
</dbReference>
<dbReference type="InterPro" id="IPR036036">
    <property type="entry name" value="SOCS_box-like_dom_sf"/>
</dbReference>
<dbReference type="FunFam" id="1.10.750.20:FF:000001">
    <property type="entry name" value="Ankyrin repeat and SOCS box containing 1"/>
    <property type="match status" value="1"/>
</dbReference>
<dbReference type="InterPro" id="IPR036770">
    <property type="entry name" value="Ankyrin_rpt-contain_sf"/>
</dbReference>
<dbReference type="UniPathway" id="UPA00143"/>
<sequence length="366" mass="41417">MGEIDGMCCEEHMTIAGHSEALEVVLKHSPVKTWISEYHQILKKHNSREYLIWQKKNSCCPEMTTMNHELANRRAAMFAAIRYNQPACLDLILTHGVDFRARDFFLNKGVWRQPMATVHLAAALGMSDCIDVLMRHETRAYADKSNRVSRKRFHRKTRDMDGKSCWKTPMIFAAENGHHETISRLKKHNISIDGTNKYNHLSSCIRFGAVDTIFVLCQHGATCYSKPTDQFTPEGPLHHAIKTGNIRIVDVMLRTLGTVDFRPMITDQTDAQVAELLRKMSSAPRTLSHLCRHVIRGMLGEKRCYFGVELLPLPNRLKSFVRLVESSIVGGERSAFWEAPSGGAGQGSPGMDATFEFLHALAHSIW</sequence>
<dbReference type="SMART" id="SM00248">
    <property type="entry name" value="ANK"/>
    <property type="match status" value="4"/>
</dbReference>
<keyword evidence="2" id="KW-0677">Repeat</keyword>
<evidence type="ECO:0000259" key="4">
    <source>
        <dbReference type="PROSITE" id="PS50225"/>
    </source>
</evidence>
<keyword evidence="6" id="KW-1185">Reference proteome</keyword>
<protein>
    <submittedName>
        <fullName evidence="5">ANKRD28 protein</fullName>
    </submittedName>
</protein>
<dbReference type="GO" id="GO:0035556">
    <property type="term" value="P:intracellular signal transduction"/>
    <property type="evidence" value="ECO:0007669"/>
    <property type="project" value="InterPro"/>
</dbReference>
<evidence type="ECO:0000256" key="1">
    <source>
        <dbReference type="ARBA" id="ARBA00004906"/>
    </source>
</evidence>
<keyword evidence="3" id="KW-0040">ANK repeat</keyword>
<dbReference type="Proteomes" id="UP000838412">
    <property type="component" value="Chromosome 5"/>
</dbReference>
<reference evidence="5" key="1">
    <citation type="submission" date="2022-01" db="EMBL/GenBank/DDBJ databases">
        <authorList>
            <person name="Braso-Vives M."/>
        </authorList>
    </citation>
    <scope>NUCLEOTIDE SEQUENCE</scope>
</reference>
<dbReference type="InterPro" id="IPR001496">
    <property type="entry name" value="SOCS_box"/>
</dbReference>
<organism evidence="5 6">
    <name type="scientific">Branchiostoma lanceolatum</name>
    <name type="common">Common lancelet</name>
    <name type="synonym">Amphioxus lanceolatum</name>
    <dbReference type="NCBI Taxonomy" id="7740"/>
    <lineage>
        <taxon>Eukaryota</taxon>
        <taxon>Metazoa</taxon>
        <taxon>Chordata</taxon>
        <taxon>Cephalochordata</taxon>
        <taxon>Leptocardii</taxon>
        <taxon>Amphioxiformes</taxon>
        <taxon>Branchiostomatidae</taxon>
        <taxon>Branchiostoma</taxon>
    </lineage>
</organism>
<dbReference type="AlphaFoldDB" id="A0A8K0ETF1"/>
<feature type="domain" description="SOCS box" evidence="4">
    <location>
        <begin position="272"/>
        <end position="327"/>
    </location>
</feature>
<evidence type="ECO:0000256" key="3">
    <source>
        <dbReference type="ARBA" id="ARBA00023043"/>
    </source>
</evidence>
<proteinExistence type="predicted"/>
<evidence type="ECO:0000313" key="6">
    <source>
        <dbReference type="Proteomes" id="UP000838412"/>
    </source>
</evidence>
<dbReference type="PANTHER" id="PTHR24198">
    <property type="entry name" value="ANKYRIN REPEAT AND PROTEIN KINASE DOMAIN-CONTAINING PROTEIN"/>
    <property type="match status" value="1"/>
</dbReference>
<dbReference type="Pfam" id="PF07525">
    <property type="entry name" value="SOCS_box"/>
    <property type="match status" value="1"/>
</dbReference>